<reference evidence="1" key="1">
    <citation type="submission" date="2020-05" db="EMBL/GenBank/DDBJ databases">
        <title>Large-scale comparative analyses of tick genomes elucidate their genetic diversity and vector capacities.</title>
        <authorList>
            <person name="Jia N."/>
            <person name="Wang J."/>
            <person name="Shi W."/>
            <person name="Du L."/>
            <person name="Sun Y."/>
            <person name="Zhan W."/>
            <person name="Jiang J."/>
            <person name="Wang Q."/>
            <person name="Zhang B."/>
            <person name="Ji P."/>
            <person name="Sakyi L.B."/>
            <person name="Cui X."/>
            <person name="Yuan T."/>
            <person name="Jiang B."/>
            <person name="Yang W."/>
            <person name="Lam T.T.-Y."/>
            <person name="Chang Q."/>
            <person name="Ding S."/>
            <person name="Wang X."/>
            <person name="Zhu J."/>
            <person name="Ruan X."/>
            <person name="Zhao L."/>
            <person name="Wei J."/>
            <person name="Que T."/>
            <person name="Du C."/>
            <person name="Cheng J."/>
            <person name="Dai P."/>
            <person name="Han X."/>
            <person name="Huang E."/>
            <person name="Gao Y."/>
            <person name="Liu J."/>
            <person name="Shao H."/>
            <person name="Ye R."/>
            <person name="Li L."/>
            <person name="Wei W."/>
            <person name="Wang X."/>
            <person name="Wang C."/>
            <person name="Yang T."/>
            <person name="Huo Q."/>
            <person name="Li W."/>
            <person name="Guo W."/>
            <person name="Chen H."/>
            <person name="Zhou L."/>
            <person name="Ni X."/>
            <person name="Tian J."/>
            <person name="Zhou Y."/>
            <person name="Sheng Y."/>
            <person name="Liu T."/>
            <person name="Pan Y."/>
            <person name="Xia L."/>
            <person name="Li J."/>
            <person name="Zhao F."/>
            <person name="Cao W."/>
        </authorList>
    </citation>
    <scope>NUCLEOTIDE SEQUENCE</scope>
    <source>
        <strain evidence="1">Dsil-2018</strain>
    </source>
</reference>
<sequence length="641" mass="71761">MIATTLAVLIWLMASSQSHEKDLSAACRSEGCHQYAKRLRESLNESVDPCTDFTRYVCDGWRRRHQLSVAEEAFMWTFDRMSKFVRTIEVPPHHQTAVARAAAFYRSCVSVLRGERDEMWRVKRAMAAAGITWPKKPKAVPDLLHTLLYVHLQLRWSVIFSIDVTNKSGRSITLRLIPSVETAPLRKTLELMGEPNKAMEYFNTLVSAFGEPAKHDSERVTFTQTKYVETKVFRTIYSGLLKGSEEPQTVNTTLLFQSVPNLSQARWRYTFRSVGIAEHVLLETSYPTYVRQFFGLWRDLGESRLHLFLSWYTIQMAALFSNRLLIENFYGSEKGALLRHGAFCFSKAYLLSGATVLHSSSSYALVGDARAQAEQLLWSIREAFSRRQQGWPYDESAAISKLLALSDQEFALSAFAVFDENTTDNTVSQHIGHGDITSSLVDNWMAAPLPHVTNVSHIASTAIERLSFATATTDGRVVLMPYAFSFPFFDARGTRAMNYAGVGFHIAYAISQLSLLPYISDIHGPLYRFYNCTGMSSNATNSSSEWILDAFSAFTTQALFDAFVNASASLGTSDSLPGLPALSGSRLFFVSLCYAKCRGSWTGGLTEPECGGFLPYVEAFTKVFGCQDGKPMKPVKKCEVF</sequence>
<comment type="caution">
    <text evidence="1">The sequence shown here is derived from an EMBL/GenBank/DDBJ whole genome shotgun (WGS) entry which is preliminary data.</text>
</comment>
<proteinExistence type="predicted"/>
<dbReference type="EMBL" id="CM023472">
    <property type="protein sequence ID" value="KAH7960238.1"/>
    <property type="molecule type" value="Genomic_DNA"/>
</dbReference>
<keyword evidence="2" id="KW-1185">Reference proteome</keyword>
<evidence type="ECO:0000313" key="1">
    <source>
        <dbReference type="EMBL" id="KAH7960238.1"/>
    </source>
</evidence>
<evidence type="ECO:0000313" key="2">
    <source>
        <dbReference type="Proteomes" id="UP000821865"/>
    </source>
</evidence>
<protein>
    <submittedName>
        <fullName evidence="1">Uncharacterized protein</fullName>
    </submittedName>
</protein>
<name>A0ACB8D7D6_DERSI</name>
<dbReference type="Proteomes" id="UP000821865">
    <property type="component" value="Chromosome 3"/>
</dbReference>
<organism evidence="1 2">
    <name type="scientific">Dermacentor silvarum</name>
    <name type="common">Tick</name>
    <dbReference type="NCBI Taxonomy" id="543639"/>
    <lineage>
        <taxon>Eukaryota</taxon>
        <taxon>Metazoa</taxon>
        <taxon>Ecdysozoa</taxon>
        <taxon>Arthropoda</taxon>
        <taxon>Chelicerata</taxon>
        <taxon>Arachnida</taxon>
        <taxon>Acari</taxon>
        <taxon>Parasitiformes</taxon>
        <taxon>Ixodida</taxon>
        <taxon>Ixodoidea</taxon>
        <taxon>Ixodidae</taxon>
        <taxon>Rhipicephalinae</taxon>
        <taxon>Dermacentor</taxon>
    </lineage>
</organism>
<gene>
    <name evidence="1" type="ORF">HPB49_018098</name>
</gene>
<accession>A0ACB8D7D6</accession>